<dbReference type="RefSeq" id="WP_163733347.1">
    <property type="nucleotide sequence ID" value="NZ_AP022610.1"/>
</dbReference>
<sequence>MGRRDEPRIVLTAEADLPIPEDGLGHVLRAWVGRGQLVKVLNQLALEELPRDWRPEDTLLRAELMLFLELVPLLERLPATARQWVDLLPAQSRRQRTIADAPTGGTAWIETRRQYGWPPSSFVIRQRDRVAHELLATALGWTGGAVLRLAQRASSIDPAAGDPVAAQLEALSRILASGLADREAEPPRPSELAAVAREGAAWRRLVDVARTIRAASEPTLAAELLWPIRELRPTLFQLGVLGELLRTLQSAGATIVGTSPLSYVGGREQFHVTLGGRDWHLWMEAGGSWKRYGAASRYRSLTTALRTQTRSLAPDLLIVAPGEAAFLVECKYSADADYVGRTGLAQTLLYLTDVGAAMAPVVEGVVVAPDGVVGDAAWVATPAGRLGLATPSAGVARAVEFMRGA</sequence>
<evidence type="ECO:0000313" key="1">
    <source>
        <dbReference type="EMBL" id="BBZ26703.1"/>
    </source>
</evidence>
<dbReference type="EMBL" id="AP022610">
    <property type="protein sequence ID" value="BBZ26703.1"/>
    <property type="molecule type" value="Genomic_DNA"/>
</dbReference>
<evidence type="ECO:0000313" key="2">
    <source>
        <dbReference type="Proteomes" id="UP000466517"/>
    </source>
</evidence>
<protein>
    <submittedName>
        <fullName evidence="1">Uncharacterized protein</fullName>
    </submittedName>
</protein>
<proteinExistence type="predicted"/>
<gene>
    <name evidence="1" type="ORF">MMAD_09980</name>
</gene>
<dbReference type="KEGG" id="mmag:MMAD_09980"/>
<accession>A0A7I7XCR7</accession>
<dbReference type="AlphaFoldDB" id="A0A7I7XCR7"/>
<dbReference type="Proteomes" id="UP000466517">
    <property type="component" value="Chromosome"/>
</dbReference>
<keyword evidence="2" id="KW-1185">Reference proteome</keyword>
<name>A0A7I7XCR7_9MYCO</name>
<reference evidence="1 2" key="1">
    <citation type="journal article" date="2019" name="Emerg. Microbes Infect.">
        <title>Comprehensive subspecies identification of 175 nontuberculous mycobacteria species based on 7547 genomic profiles.</title>
        <authorList>
            <person name="Matsumoto Y."/>
            <person name="Kinjo T."/>
            <person name="Motooka D."/>
            <person name="Nabeya D."/>
            <person name="Jung N."/>
            <person name="Uechi K."/>
            <person name="Horii T."/>
            <person name="Iida T."/>
            <person name="Fujita J."/>
            <person name="Nakamura S."/>
        </authorList>
    </citation>
    <scope>NUCLEOTIDE SEQUENCE [LARGE SCALE GENOMIC DNA]</scope>
    <source>
        <strain evidence="1 2">JCM 13574</strain>
    </source>
</reference>
<organism evidence="1 2">
    <name type="scientific">Mycolicibacterium madagascariense</name>
    <dbReference type="NCBI Taxonomy" id="212765"/>
    <lineage>
        <taxon>Bacteria</taxon>
        <taxon>Bacillati</taxon>
        <taxon>Actinomycetota</taxon>
        <taxon>Actinomycetes</taxon>
        <taxon>Mycobacteriales</taxon>
        <taxon>Mycobacteriaceae</taxon>
        <taxon>Mycolicibacterium</taxon>
    </lineage>
</organism>